<accession>A0ABQ7WNM7</accession>
<sequence>MTSANAGPWPRSRWSTGSGQPRPFFRNAKVGDPSLRECRAELANAATKSLGLPKRVSKPANVTNKLRCTMKGCTSSS</sequence>
<name>A0ABQ7WNM7_SOLTU</name>
<comment type="caution">
    <text evidence="2">The sequence shown here is derived from an EMBL/GenBank/DDBJ whole genome shotgun (WGS) entry which is preliminary data.</text>
</comment>
<reference evidence="2 3" key="1">
    <citation type="journal article" date="2021" name="bioRxiv">
        <title>Chromosome-scale and haplotype-resolved genome assembly of a tetraploid potato cultivar.</title>
        <authorList>
            <person name="Sun H."/>
            <person name="Jiao W.-B."/>
            <person name="Krause K."/>
            <person name="Campoy J.A."/>
            <person name="Goel M."/>
            <person name="Folz-Donahue K."/>
            <person name="Kukat C."/>
            <person name="Huettel B."/>
            <person name="Schneeberger K."/>
        </authorList>
    </citation>
    <scope>NUCLEOTIDE SEQUENCE [LARGE SCALE GENOMIC DNA]</scope>
    <source>
        <strain evidence="2">SolTubOtavaFocal</strain>
        <tissue evidence="2">Leaves</tissue>
    </source>
</reference>
<feature type="region of interest" description="Disordered" evidence="1">
    <location>
        <begin position="1"/>
        <end position="30"/>
    </location>
</feature>
<keyword evidence="3" id="KW-1185">Reference proteome</keyword>
<evidence type="ECO:0000313" key="3">
    <source>
        <dbReference type="Proteomes" id="UP000826656"/>
    </source>
</evidence>
<dbReference type="Proteomes" id="UP000826656">
    <property type="component" value="Unassembled WGS sequence"/>
</dbReference>
<proteinExistence type="predicted"/>
<organism evidence="2 3">
    <name type="scientific">Solanum tuberosum</name>
    <name type="common">Potato</name>
    <dbReference type="NCBI Taxonomy" id="4113"/>
    <lineage>
        <taxon>Eukaryota</taxon>
        <taxon>Viridiplantae</taxon>
        <taxon>Streptophyta</taxon>
        <taxon>Embryophyta</taxon>
        <taxon>Tracheophyta</taxon>
        <taxon>Spermatophyta</taxon>
        <taxon>Magnoliopsida</taxon>
        <taxon>eudicotyledons</taxon>
        <taxon>Gunneridae</taxon>
        <taxon>Pentapetalae</taxon>
        <taxon>asterids</taxon>
        <taxon>lamiids</taxon>
        <taxon>Solanales</taxon>
        <taxon>Solanaceae</taxon>
        <taxon>Solanoideae</taxon>
        <taxon>Solaneae</taxon>
        <taxon>Solanum</taxon>
    </lineage>
</organism>
<dbReference type="EMBL" id="JAIVGD010000001">
    <property type="protein sequence ID" value="KAH0781577.1"/>
    <property type="molecule type" value="Genomic_DNA"/>
</dbReference>
<evidence type="ECO:0000256" key="1">
    <source>
        <dbReference type="SAM" id="MobiDB-lite"/>
    </source>
</evidence>
<protein>
    <submittedName>
        <fullName evidence="2">Uncharacterized protein</fullName>
    </submittedName>
</protein>
<evidence type="ECO:0000313" key="2">
    <source>
        <dbReference type="EMBL" id="KAH0781577.1"/>
    </source>
</evidence>
<gene>
    <name evidence="2" type="ORF">KY290_001175</name>
</gene>